<evidence type="ECO:0000313" key="2">
    <source>
        <dbReference type="EMBL" id="KIV83029.1"/>
    </source>
</evidence>
<name>A0A0D1YPA4_9EURO</name>
<dbReference type="EMBL" id="KN846952">
    <property type="protein sequence ID" value="KIV83029.1"/>
    <property type="molecule type" value="Genomic_DNA"/>
</dbReference>
<dbReference type="STRING" id="1016849.A0A0D1YPA4"/>
<accession>A0A0D1YPA4</accession>
<feature type="compositionally biased region" description="Basic and acidic residues" evidence="1">
    <location>
        <begin position="27"/>
        <end position="39"/>
    </location>
</feature>
<feature type="compositionally biased region" description="Low complexity" evidence="1">
    <location>
        <begin position="43"/>
        <end position="53"/>
    </location>
</feature>
<dbReference type="HOGENOM" id="CLU_041932_0_0_1"/>
<feature type="region of interest" description="Disordered" evidence="1">
    <location>
        <begin position="24"/>
        <end position="77"/>
    </location>
</feature>
<organism evidence="2 3">
    <name type="scientific">Exophiala sideris</name>
    <dbReference type="NCBI Taxonomy" id="1016849"/>
    <lineage>
        <taxon>Eukaryota</taxon>
        <taxon>Fungi</taxon>
        <taxon>Dikarya</taxon>
        <taxon>Ascomycota</taxon>
        <taxon>Pezizomycotina</taxon>
        <taxon>Eurotiomycetes</taxon>
        <taxon>Chaetothyriomycetidae</taxon>
        <taxon>Chaetothyriales</taxon>
        <taxon>Herpotrichiellaceae</taxon>
        <taxon>Exophiala</taxon>
    </lineage>
</organism>
<reference evidence="2 3" key="1">
    <citation type="submission" date="2015-01" db="EMBL/GenBank/DDBJ databases">
        <title>The Genome Sequence of Exophiala sideris CBS121828.</title>
        <authorList>
            <consortium name="The Broad Institute Genomics Platform"/>
            <person name="Cuomo C."/>
            <person name="de Hoog S."/>
            <person name="Gorbushina A."/>
            <person name="Stielow B."/>
            <person name="Teixiera M."/>
            <person name="Abouelleil A."/>
            <person name="Chapman S.B."/>
            <person name="Priest M."/>
            <person name="Young S.K."/>
            <person name="Wortman J."/>
            <person name="Nusbaum C."/>
            <person name="Birren B."/>
        </authorList>
    </citation>
    <scope>NUCLEOTIDE SEQUENCE [LARGE SCALE GENOMIC DNA]</scope>
    <source>
        <strain evidence="2 3">CBS 121828</strain>
    </source>
</reference>
<evidence type="ECO:0008006" key="4">
    <source>
        <dbReference type="Google" id="ProtNLM"/>
    </source>
</evidence>
<dbReference type="AlphaFoldDB" id="A0A0D1YPA4"/>
<dbReference type="InterPro" id="IPR053178">
    <property type="entry name" value="Osmoadaptation_assoc"/>
</dbReference>
<evidence type="ECO:0000256" key="1">
    <source>
        <dbReference type="SAM" id="MobiDB-lite"/>
    </source>
</evidence>
<evidence type="ECO:0000313" key="3">
    <source>
        <dbReference type="Proteomes" id="UP000053599"/>
    </source>
</evidence>
<protein>
    <recommendedName>
        <fullName evidence="4">Transcription factor domain-containing protein</fullName>
    </recommendedName>
</protein>
<proteinExistence type="predicted"/>
<dbReference type="OrthoDB" id="4491390at2759"/>
<sequence>MIAKMAAEDIKIWTEESLRKARRRAKVRENVSRFRERQKQLKIHQNQQQQPQEQEQEQYKQDQAVSKRPQPSSDLVEESIVRSRHTQLLASDSTISAQLNSGQYYATFLQKFLESYLPVSALQAVSSGLSAARHEQLCEAWIIQSYHAASIHPESSVGKALLTNSYLIIGTIHNEEGLISTGLHYYQKLLLETYQRLQLLAFDPKGRPDLDDLQTCLWLAFVELSVNHSFANFCKHTNGLEAIFEVAGPQCLADQRFRTAFLEFRVVQLSNACLQRRPPFFAADEWVCFPGKEQCKEATGPFHSLGDIGCQIPGFLQETYDGSTVSDERSLKLLNKLQKVRRGLHGWFQHLLTRNHEAEIIVHKPGDSKSLFEYTVQFPSFSMALTLLWYSAFRIYCTQAIAHLCLRLKGYVAKTYFKGELAGALTELTATCRFVCRSMDWMLESEQRLVAKMAAHFPLTAAIKGLGVLQCEHAQDMRQDLQRCGVLLTRFEGAGITWPRGEVREYASLLLGS</sequence>
<dbReference type="PANTHER" id="PTHR38111">
    <property type="entry name" value="ZN(2)-C6 FUNGAL-TYPE DOMAIN-CONTAINING PROTEIN-RELATED"/>
    <property type="match status" value="1"/>
</dbReference>
<gene>
    <name evidence="2" type="ORF">PV11_05089</name>
</gene>
<dbReference type="Proteomes" id="UP000053599">
    <property type="component" value="Unassembled WGS sequence"/>
</dbReference>